<dbReference type="GO" id="GO:0022857">
    <property type="term" value="F:transmembrane transporter activity"/>
    <property type="evidence" value="ECO:0007669"/>
    <property type="project" value="InterPro"/>
</dbReference>
<dbReference type="CDD" id="cd17323">
    <property type="entry name" value="MFS_Tpo1_MDR_like"/>
    <property type="match status" value="1"/>
</dbReference>
<keyword evidence="4 7" id="KW-1133">Transmembrane helix</keyword>
<keyword evidence="3 7" id="KW-0812">Transmembrane</keyword>
<protein>
    <submittedName>
        <fullName evidence="9">Fluconazole resistance protein 1</fullName>
    </submittedName>
</protein>
<proteinExistence type="inferred from homology"/>
<feature type="region of interest" description="Disordered" evidence="6">
    <location>
        <begin position="544"/>
        <end position="564"/>
    </location>
</feature>
<dbReference type="SUPFAM" id="SSF103473">
    <property type="entry name" value="MFS general substrate transporter"/>
    <property type="match status" value="1"/>
</dbReference>
<evidence type="ECO:0000256" key="2">
    <source>
        <dbReference type="ARBA" id="ARBA00008335"/>
    </source>
</evidence>
<feature type="region of interest" description="Disordered" evidence="6">
    <location>
        <begin position="1"/>
        <end position="30"/>
    </location>
</feature>
<dbReference type="Pfam" id="PF07690">
    <property type="entry name" value="MFS_1"/>
    <property type="match status" value="1"/>
</dbReference>
<sequence length="580" mass="64468">MSEVEEVQAASMSTQAIQADRKVTPAHPHNDSEATLQEIAEQGDDMMHEAVQERYQNPSSYRFRRIASKTLVSFGPGDPEDPVNWGKGKKMFVLCSGMMQVTNSTIGSSLPSGAIQYIAKYWDINDEEKLVLPISLFLVGYVLGPLLYGPLSEQYGRRWPLLIGYILFCVFSLGCALAPSFPALLVFRLLNGMAAAAPIAIITGVYADINDDPIKRGRTMAWFMSCTAVGPIISPFMSGFISTVNWRWAFWLGLIIAGVSFPCVFFFPETYGPVLLQRRARKLRKETGNKGIVAPLDLVPHDLRATLMVTLTRPLRMILNEYMVSLTCFYLALAYAIFYLYFQAYPLIFEGIYCMSPGIAGLTYLPIALGCFIACGIFIWYDGYLERAKARGAAWAHNEDYRRLPLACIGGPLYVVSLFWLGWTASPNIHWAVPMVSGVVFGLAYELIFMAMLNYLSDAYETFAASAQSASSCCRSIFGAVLPLAAKPMFNHVGIDWGCSIIAFISLGVSIIPFAFIYYGKTIRQKSKMCQHLKMLKEEERRAWAEEDAPHDTAPDPNAYIEKGPSIRDTTVTRDIGEAA</sequence>
<accession>A0A0U1M1I8</accession>
<evidence type="ECO:0000256" key="3">
    <source>
        <dbReference type="ARBA" id="ARBA00022692"/>
    </source>
</evidence>
<dbReference type="EMBL" id="CVMT01000006">
    <property type="protein sequence ID" value="CRG89364.1"/>
    <property type="molecule type" value="Genomic_DNA"/>
</dbReference>
<feature type="transmembrane region" description="Helical" evidence="7">
    <location>
        <begin position="248"/>
        <end position="276"/>
    </location>
</feature>
<feature type="transmembrane region" description="Helical" evidence="7">
    <location>
        <begin position="362"/>
        <end position="383"/>
    </location>
</feature>
<evidence type="ECO:0000256" key="5">
    <source>
        <dbReference type="ARBA" id="ARBA00023136"/>
    </source>
</evidence>
<feature type="compositionally biased region" description="Basic and acidic residues" evidence="6">
    <location>
        <begin position="19"/>
        <end position="30"/>
    </location>
</feature>
<dbReference type="OrthoDB" id="5141738at2759"/>
<feature type="transmembrane region" description="Helical" evidence="7">
    <location>
        <begin position="429"/>
        <end position="456"/>
    </location>
</feature>
<feature type="transmembrane region" description="Helical" evidence="7">
    <location>
        <begin position="185"/>
        <end position="209"/>
    </location>
</feature>
<reference evidence="9 10" key="1">
    <citation type="submission" date="2015-04" db="EMBL/GenBank/DDBJ databases">
        <authorList>
            <person name="Syromyatnikov M.Y."/>
            <person name="Popov V.N."/>
        </authorList>
    </citation>
    <scope>NUCLEOTIDE SEQUENCE [LARGE SCALE GENOMIC DNA]</scope>
    <source>
        <strain evidence="9">WF-38-12</strain>
    </source>
</reference>
<feature type="compositionally biased region" description="Basic and acidic residues" evidence="6">
    <location>
        <begin position="544"/>
        <end position="554"/>
    </location>
</feature>
<dbReference type="PANTHER" id="PTHR23502:SF74">
    <property type="entry name" value="MAJOR FACILITATOR SUPERFAMILY (MFS) PROFILE DOMAIN-CONTAINING PROTEIN"/>
    <property type="match status" value="1"/>
</dbReference>
<dbReference type="STRING" id="28573.A0A0U1M1I8"/>
<feature type="transmembrane region" description="Helical" evidence="7">
    <location>
        <begin position="130"/>
        <end position="149"/>
    </location>
</feature>
<dbReference type="GO" id="GO:0005886">
    <property type="term" value="C:plasma membrane"/>
    <property type="evidence" value="ECO:0007669"/>
    <property type="project" value="UniProtKB-SubCell"/>
</dbReference>
<dbReference type="PANTHER" id="PTHR23502">
    <property type="entry name" value="MAJOR FACILITATOR SUPERFAMILY"/>
    <property type="match status" value="1"/>
</dbReference>
<dbReference type="Proteomes" id="UP000054383">
    <property type="component" value="Unassembled WGS sequence"/>
</dbReference>
<evidence type="ECO:0000259" key="8">
    <source>
        <dbReference type="PROSITE" id="PS50850"/>
    </source>
</evidence>
<feature type="transmembrane region" description="Helical" evidence="7">
    <location>
        <begin position="161"/>
        <end position="179"/>
    </location>
</feature>
<evidence type="ECO:0000313" key="9">
    <source>
        <dbReference type="EMBL" id="CRG89364.1"/>
    </source>
</evidence>
<evidence type="ECO:0000256" key="7">
    <source>
        <dbReference type="SAM" id="Phobius"/>
    </source>
</evidence>
<feature type="domain" description="Major facilitator superfamily (MFS) profile" evidence="8">
    <location>
        <begin position="89"/>
        <end position="525"/>
    </location>
</feature>
<keyword evidence="5 7" id="KW-0472">Membrane</keyword>
<name>A0A0U1M1I8_TALIS</name>
<dbReference type="InterPro" id="IPR011701">
    <property type="entry name" value="MFS"/>
</dbReference>
<dbReference type="InterPro" id="IPR036259">
    <property type="entry name" value="MFS_trans_sf"/>
</dbReference>
<feature type="transmembrane region" description="Helical" evidence="7">
    <location>
        <begin position="322"/>
        <end position="342"/>
    </location>
</feature>
<comment type="similarity">
    <text evidence="2">Belongs to the major facilitator superfamily.</text>
</comment>
<dbReference type="PROSITE" id="PS50850">
    <property type="entry name" value="MFS"/>
    <property type="match status" value="1"/>
</dbReference>
<evidence type="ECO:0000256" key="6">
    <source>
        <dbReference type="SAM" id="MobiDB-lite"/>
    </source>
</evidence>
<evidence type="ECO:0000313" key="10">
    <source>
        <dbReference type="Proteomes" id="UP000054383"/>
    </source>
</evidence>
<feature type="transmembrane region" description="Helical" evidence="7">
    <location>
        <begin position="501"/>
        <end position="519"/>
    </location>
</feature>
<keyword evidence="10" id="KW-1185">Reference proteome</keyword>
<gene>
    <name evidence="9" type="ORF">PISL3812_06400</name>
</gene>
<evidence type="ECO:0000256" key="4">
    <source>
        <dbReference type="ARBA" id="ARBA00022989"/>
    </source>
</evidence>
<dbReference type="AlphaFoldDB" id="A0A0U1M1I8"/>
<comment type="subcellular location">
    <subcellularLocation>
        <location evidence="1">Cell membrane</location>
        <topology evidence="1">Multi-pass membrane protein</topology>
    </subcellularLocation>
</comment>
<dbReference type="InterPro" id="IPR020846">
    <property type="entry name" value="MFS_dom"/>
</dbReference>
<organism evidence="9 10">
    <name type="scientific">Talaromyces islandicus</name>
    <name type="common">Penicillium islandicum</name>
    <dbReference type="NCBI Taxonomy" id="28573"/>
    <lineage>
        <taxon>Eukaryota</taxon>
        <taxon>Fungi</taxon>
        <taxon>Dikarya</taxon>
        <taxon>Ascomycota</taxon>
        <taxon>Pezizomycotina</taxon>
        <taxon>Eurotiomycetes</taxon>
        <taxon>Eurotiomycetidae</taxon>
        <taxon>Eurotiales</taxon>
        <taxon>Trichocomaceae</taxon>
        <taxon>Talaromyces</taxon>
        <taxon>Talaromyces sect. Islandici</taxon>
    </lineage>
</organism>
<feature type="transmembrane region" description="Helical" evidence="7">
    <location>
        <begin position="404"/>
        <end position="423"/>
    </location>
</feature>
<evidence type="ECO:0000256" key="1">
    <source>
        <dbReference type="ARBA" id="ARBA00004651"/>
    </source>
</evidence>
<dbReference type="FunFam" id="1.20.1250.20:FF:000082">
    <property type="entry name" value="MFS multidrug transporter, putative"/>
    <property type="match status" value="1"/>
</dbReference>
<dbReference type="Gene3D" id="1.20.1250.20">
    <property type="entry name" value="MFS general substrate transporter like domains"/>
    <property type="match status" value="1"/>
</dbReference>
<feature type="transmembrane region" description="Helical" evidence="7">
    <location>
        <begin position="221"/>
        <end position="242"/>
    </location>
</feature>
<dbReference type="OMA" id="KFCIALR"/>